<proteinExistence type="predicted"/>
<sequence>MPGHRKRRQFKQTDAFTRGMVIGLKRAVIVAVYACGVDVEKGPIRQQLWNAPPCDNVESWFGAQSHALNAYHECLKFTQNQDKNGVIPFLDVLVNTGSSIETTVIHHRSGDLTTRKGCLSPSQTILVGPGHPPQVRWLDYRKGISVSGSVLPRLKVASGSISTPRNHQRFVAYMDKVFQAEAFGLIKALENASELPIDTTVEVLLDNLSVVNSVLNCRTGNFLINRALLLISQLNRNGNRCSIRWIKGHSGIVGNDVADALAKSGAGSDLPSCYRLAPLSKLESTARKLAWAAWQSRFSSTTRPICTRFGLTPMSLLDKKYAFIVPSVHAVVGLLSGHTWTDSFSHKMGFIDDPTCPYCDSGAEETLEHILLECDSLDSLRTRLLFIAGKELGHTPRSLRDFIHSKSTWHACVDFLLASDRLKPRIREEDSEEASDSVSS</sequence>
<dbReference type="CDD" id="cd09276">
    <property type="entry name" value="Rnase_HI_RT_non_LTR"/>
    <property type="match status" value="1"/>
</dbReference>
<reference evidence="2 3" key="1">
    <citation type="submission" date="2022-01" db="EMBL/GenBank/DDBJ databases">
        <title>A chromosomal length assembly of Cordylochernes scorpioides.</title>
        <authorList>
            <person name="Zeh D."/>
            <person name="Zeh J."/>
        </authorList>
    </citation>
    <scope>NUCLEOTIDE SEQUENCE [LARGE SCALE GENOMIC DNA]</scope>
    <source>
        <strain evidence="2">IN4F17</strain>
        <tissue evidence="2">Whole Body</tissue>
    </source>
</reference>
<feature type="domain" description="RNase H type-1" evidence="1">
    <location>
        <begin position="138"/>
        <end position="267"/>
    </location>
</feature>
<protein>
    <recommendedName>
        <fullName evidence="1">RNase H type-1 domain-containing protein</fullName>
    </recommendedName>
</protein>
<dbReference type="InterPro" id="IPR002156">
    <property type="entry name" value="RNaseH_domain"/>
</dbReference>
<accession>A0ABY6LNB5</accession>
<dbReference type="SUPFAM" id="SSF53098">
    <property type="entry name" value="Ribonuclease H-like"/>
    <property type="match status" value="1"/>
</dbReference>
<evidence type="ECO:0000313" key="2">
    <source>
        <dbReference type="EMBL" id="UYV81343.1"/>
    </source>
</evidence>
<keyword evidence="3" id="KW-1185">Reference proteome</keyword>
<organism evidence="2 3">
    <name type="scientific">Cordylochernes scorpioides</name>
    <dbReference type="NCBI Taxonomy" id="51811"/>
    <lineage>
        <taxon>Eukaryota</taxon>
        <taxon>Metazoa</taxon>
        <taxon>Ecdysozoa</taxon>
        <taxon>Arthropoda</taxon>
        <taxon>Chelicerata</taxon>
        <taxon>Arachnida</taxon>
        <taxon>Pseudoscorpiones</taxon>
        <taxon>Cheliferoidea</taxon>
        <taxon>Chernetidae</taxon>
        <taxon>Cordylochernes</taxon>
    </lineage>
</organism>
<dbReference type="Gene3D" id="3.30.420.10">
    <property type="entry name" value="Ribonuclease H-like superfamily/Ribonuclease H"/>
    <property type="match status" value="1"/>
</dbReference>
<dbReference type="PROSITE" id="PS50879">
    <property type="entry name" value="RNASE_H_1"/>
    <property type="match status" value="1"/>
</dbReference>
<name>A0ABY6LNB5_9ARAC</name>
<dbReference type="EMBL" id="CP092882">
    <property type="protein sequence ID" value="UYV81343.1"/>
    <property type="molecule type" value="Genomic_DNA"/>
</dbReference>
<gene>
    <name evidence="2" type="ORF">LAZ67_20000857</name>
</gene>
<evidence type="ECO:0000313" key="3">
    <source>
        <dbReference type="Proteomes" id="UP001235939"/>
    </source>
</evidence>
<dbReference type="Proteomes" id="UP001235939">
    <property type="component" value="Chromosome 20"/>
</dbReference>
<dbReference type="InterPro" id="IPR012337">
    <property type="entry name" value="RNaseH-like_sf"/>
</dbReference>
<dbReference type="Pfam" id="PF00075">
    <property type="entry name" value="RNase_H"/>
    <property type="match status" value="1"/>
</dbReference>
<dbReference type="InterPro" id="IPR036397">
    <property type="entry name" value="RNaseH_sf"/>
</dbReference>
<evidence type="ECO:0000259" key="1">
    <source>
        <dbReference type="PROSITE" id="PS50879"/>
    </source>
</evidence>